<evidence type="ECO:0000256" key="3">
    <source>
        <dbReference type="PIRSR" id="PIRSR613078-2"/>
    </source>
</evidence>
<dbReference type="OrthoDB" id="4120859at2"/>
<dbReference type="Proteomes" id="UP000183015">
    <property type="component" value="Unassembled WGS sequence"/>
</dbReference>
<dbReference type="CDD" id="cd07067">
    <property type="entry name" value="HP_PGM_like"/>
    <property type="match status" value="1"/>
</dbReference>
<keyword evidence="1" id="KW-0378">Hydrolase</keyword>
<accession>A0A1H7MWT3</accession>
<feature type="active site" description="Proton donor/acceptor" evidence="2">
    <location>
        <position position="85"/>
    </location>
</feature>
<dbReference type="STRING" id="235985.SAMN05414137_106101"/>
<dbReference type="InterPro" id="IPR051695">
    <property type="entry name" value="Phosphoglycerate_Mutase"/>
</dbReference>
<dbReference type="eggNOG" id="COG0406">
    <property type="taxonomic scope" value="Bacteria"/>
</dbReference>
<dbReference type="PANTHER" id="PTHR46517:SF1">
    <property type="entry name" value="FRUCTOSE-2,6-BISPHOSPHATASE TIGAR"/>
    <property type="match status" value="1"/>
</dbReference>
<sequence length="196" mass="21175">MALELVYETHATTVDNEAGIATGWLPGRLSPLGRRQADELGERRRGGGFAAVYSSDLYRAVETAQIAFPPGGGGPELRQDRRLRECDYGALNGAPAAAIAEQRVRRLTDPFPGGQSYCDVLAATASFLRDLLASERDGSRILLIAHSANRWSLDALLTGARLRDVLADPPPWRPGWHYALPADWSGGEVNRPGAGR</sequence>
<dbReference type="SMART" id="SM00855">
    <property type="entry name" value="PGAM"/>
    <property type="match status" value="1"/>
</dbReference>
<feature type="binding site" evidence="3">
    <location>
        <position position="59"/>
    </location>
    <ligand>
        <name>substrate</name>
    </ligand>
</feature>
<dbReference type="PANTHER" id="PTHR46517">
    <property type="entry name" value="FRUCTOSE-2,6-BISPHOSPHATASE TIGAR"/>
    <property type="match status" value="1"/>
</dbReference>
<evidence type="ECO:0000256" key="2">
    <source>
        <dbReference type="PIRSR" id="PIRSR613078-1"/>
    </source>
</evidence>
<feature type="binding site" evidence="3">
    <location>
        <begin position="85"/>
        <end position="88"/>
    </location>
    <ligand>
        <name>substrate</name>
    </ligand>
</feature>
<dbReference type="InterPro" id="IPR013078">
    <property type="entry name" value="His_Pase_superF_clade-1"/>
</dbReference>
<protein>
    <submittedName>
        <fullName evidence="4">Alpha-ribazole phosphatase/probable phosphoglycerate mutase</fullName>
    </submittedName>
</protein>
<proteinExistence type="predicted"/>
<dbReference type="AlphaFoldDB" id="A0A1H7MWT3"/>
<feature type="binding site" evidence="3">
    <location>
        <begin position="22"/>
        <end position="23"/>
    </location>
    <ligand>
        <name>substrate</name>
    </ligand>
</feature>
<dbReference type="SUPFAM" id="SSF53254">
    <property type="entry name" value="Phosphoglycerate mutase-like"/>
    <property type="match status" value="1"/>
</dbReference>
<dbReference type="RefSeq" id="WP_042447262.1">
    <property type="nucleotide sequence ID" value="NZ_BBPN01000012.1"/>
</dbReference>
<name>A0A1H7MWT3_STRJI</name>
<evidence type="ECO:0000313" key="5">
    <source>
        <dbReference type="Proteomes" id="UP000183015"/>
    </source>
</evidence>
<dbReference type="GO" id="GO:0004331">
    <property type="term" value="F:fructose-2,6-bisphosphate 2-phosphatase activity"/>
    <property type="evidence" value="ECO:0007669"/>
    <property type="project" value="TreeGrafter"/>
</dbReference>
<dbReference type="GO" id="GO:0045820">
    <property type="term" value="P:negative regulation of glycolytic process"/>
    <property type="evidence" value="ECO:0007669"/>
    <property type="project" value="TreeGrafter"/>
</dbReference>
<feature type="active site" description="Tele-phosphohistidine intermediate" evidence="2">
    <location>
        <position position="10"/>
    </location>
</feature>
<evidence type="ECO:0000313" key="4">
    <source>
        <dbReference type="EMBL" id="SEL15551.1"/>
    </source>
</evidence>
<dbReference type="Gene3D" id="3.40.50.1240">
    <property type="entry name" value="Phosphoglycerate mutase-like"/>
    <property type="match status" value="1"/>
</dbReference>
<evidence type="ECO:0000256" key="1">
    <source>
        <dbReference type="ARBA" id="ARBA00022801"/>
    </source>
</evidence>
<dbReference type="Pfam" id="PF00300">
    <property type="entry name" value="His_Phos_1"/>
    <property type="match status" value="1"/>
</dbReference>
<organism evidence="4 5">
    <name type="scientific">Streptacidiphilus jiangxiensis</name>
    <dbReference type="NCBI Taxonomy" id="235985"/>
    <lineage>
        <taxon>Bacteria</taxon>
        <taxon>Bacillati</taxon>
        <taxon>Actinomycetota</taxon>
        <taxon>Actinomycetes</taxon>
        <taxon>Kitasatosporales</taxon>
        <taxon>Streptomycetaceae</taxon>
        <taxon>Streptacidiphilus</taxon>
    </lineage>
</organism>
<reference evidence="5" key="1">
    <citation type="submission" date="2016-10" db="EMBL/GenBank/DDBJ databases">
        <authorList>
            <person name="Varghese N."/>
        </authorList>
    </citation>
    <scope>NUCLEOTIDE SEQUENCE [LARGE SCALE GENOMIC DNA]</scope>
    <source>
        <strain evidence="5">DSM 45096 / BCRC 16803 / CGMCC 4.1857 / CIP 109030 / JCM 12277 / KCTC 19219 / NBRC 100920 / 33214</strain>
    </source>
</reference>
<gene>
    <name evidence="4" type="ORF">SAMN05414137_106101</name>
</gene>
<dbReference type="GO" id="GO:0005829">
    <property type="term" value="C:cytosol"/>
    <property type="evidence" value="ECO:0007669"/>
    <property type="project" value="TreeGrafter"/>
</dbReference>
<dbReference type="GO" id="GO:0043456">
    <property type="term" value="P:regulation of pentose-phosphate shunt"/>
    <property type="evidence" value="ECO:0007669"/>
    <property type="project" value="TreeGrafter"/>
</dbReference>
<keyword evidence="5" id="KW-1185">Reference proteome</keyword>
<dbReference type="InterPro" id="IPR029033">
    <property type="entry name" value="His_PPase_superfam"/>
</dbReference>
<dbReference type="EMBL" id="FOAZ01000006">
    <property type="protein sequence ID" value="SEL15551.1"/>
    <property type="molecule type" value="Genomic_DNA"/>
</dbReference>